<dbReference type="Bgee" id="ENSACAG00000029434">
    <property type="expression patterns" value="Expressed in forelimb bud and 12 other cell types or tissues"/>
</dbReference>
<dbReference type="GeneTree" id="ENSGT00960000187202"/>
<feature type="compositionally biased region" description="Polar residues" evidence="9">
    <location>
        <begin position="447"/>
        <end position="464"/>
    </location>
</feature>
<evidence type="ECO:0000313" key="11">
    <source>
        <dbReference type="Ensembl" id="ENSACAP00000022445.1"/>
    </source>
</evidence>
<evidence type="ECO:0000259" key="10">
    <source>
        <dbReference type="Pfam" id="PF07557"/>
    </source>
</evidence>
<sequence>MVMSLPIYSLFVLSNTDNSSIFKVTLKQNNKALALALTASKEAAQRLVNEKMQLQKEVEVCHFENACLRQKIIFLTKCIEELQQCKQAAIKVLSRPEIDFCPFLLNDAEDHGSVNDIAGNLEDDHCSPVAAPKFLRISLSRVNDEESENGRCIEVGKFKDIHMPLSGIPVPSLIESQKSKLNPDVEKPSSYLGLEANENSGQRLNEVDGTSTPSLTECFGDDLSGSAQSSRTCSLSAVSNSSPTSKITRPCSDSVVASHRHVTKRKRCTTGLSSTVFGSESEMEPLKDVLHYGPQGAKETEVTAESLEISRIGELVSLKSKNKSSEKIKAKEAKALNKVSIETKDKDSSVEKSKVAFDNFHNSDAAVVSRSNRLSSSSKTKKTSLGESIRLDSHGEPIPLANFSQKEDCHLKNTDKTTGCKTSVGDRTHLKCAQAFSEKMKNLESKFQNSETIPSNKAQQNEKSNGCEVSHPSQCCTKTRDCIKTYMVVPDLHNKNNCAPSARKIKEHTHLENEKELDNLFPSLESSSLSQKTQLHGSDTEHWTDFQTEIASQEEVALGLNVKRLKPKRKTQEIERIHMFSETESQSLDVDMQFHTRKKESKSQKGHKNTEIKCNSQEEHFKTKVYEFSLTEKPPKVSKRRTKDVRSSSKPRNQTDMPMVLSLGTTLSASPVSLENENVPLVNDSRSPTKTIQKVQESAIVQSNSSIIRTNSSSLQKTCLGTNNHLVDVTKKVDPTPKLSKRTTYTVSDVAKLRSAPDSFFPSPEKCRDSQADQVPSSRTQRGSLVMTVTEASPAFNSLTKDPNLPDSSSEDTSKAMLLYLCSSSSSAKDQAGQGKYSALPVLKKRNIKQVPSGRPEKERTQTIPEAPLQNTVLQENEAVLKDSTNVDSGSFSAPSDAFSCRPKRQRKNEVSYAEPKINSKLRRGDPYTVTDFLSSPIYKEKSKKSAKKSKKSTKVKIKLEETQLSSEVE</sequence>
<dbReference type="eggNOG" id="ENOG502S9Y1">
    <property type="taxonomic scope" value="Eukaryota"/>
</dbReference>
<dbReference type="STRING" id="28377.ENSACAP00000022445"/>
<keyword evidence="7" id="KW-0131">Cell cycle</keyword>
<feature type="region of interest" description="Disordered" evidence="9">
    <location>
        <begin position="632"/>
        <end position="657"/>
    </location>
</feature>
<dbReference type="GO" id="GO:0051177">
    <property type="term" value="P:meiotic sister chromatid cohesion"/>
    <property type="evidence" value="ECO:0000318"/>
    <property type="project" value="GO_Central"/>
</dbReference>
<evidence type="ECO:0000256" key="8">
    <source>
        <dbReference type="ARBA" id="ARBA00023328"/>
    </source>
</evidence>
<dbReference type="GO" id="GO:0005634">
    <property type="term" value="C:nucleus"/>
    <property type="evidence" value="ECO:0007669"/>
    <property type="project" value="InterPro"/>
</dbReference>
<feature type="domain" description="Shugoshin C-terminal" evidence="10">
    <location>
        <begin position="901"/>
        <end position="924"/>
    </location>
</feature>
<evidence type="ECO:0000313" key="12">
    <source>
        <dbReference type="Proteomes" id="UP000001646"/>
    </source>
</evidence>
<feature type="compositionally biased region" description="Basic and acidic residues" evidence="9">
    <location>
        <begin position="178"/>
        <end position="187"/>
    </location>
</feature>
<evidence type="ECO:0000256" key="2">
    <source>
        <dbReference type="ARBA" id="ARBA00010845"/>
    </source>
</evidence>
<feature type="region of interest" description="Disordered" evidence="9">
    <location>
        <begin position="447"/>
        <end position="470"/>
    </location>
</feature>
<reference evidence="11" key="3">
    <citation type="submission" date="2025-09" db="UniProtKB">
        <authorList>
            <consortium name="Ensembl"/>
        </authorList>
    </citation>
    <scope>IDENTIFICATION</scope>
</reference>
<dbReference type="HOGENOM" id="CLU_305639_0_0_1"/>
<proteinExistence type="inferred from homology"/>
<dbReference type="PANTHER" id="PTHR21577:SF3">
    <property type="entry name" value="SHUGOSHIN 1-RELATED"/>
    <property type="match status" value="1"/>
</dbReference>
<dbReference type="PANTHER" id="PTHR21577">
    <property type="entry name" value="SHUGOSHIN"/>
    <property type="match status" value="1"/>
</dbReference>
<name>R4GAY1_ANOCA</name>
<reference evidence="11" key="2">
    <citation type="submission" date="2025-08" db="UniProtKB">
        <authorList>
            <consortium name="Ensembl"/>
        </authorList>
    </citation>
    <scope>IDENTIFICATION</scope>
</reference>
<dbReference type="GO" id="GO:0045132">
    <property type="term" value="P:meiotic chromosome segregation"/>
    <property type="evidence" value="ECO:0007669"/>
    <property type="project" value="InterPro"/>
</dbReference>
<feature type="region of interest" description="Disordered" evidence="9">
    <location>
        <begin position="178"/>
        <end position="210"/>
    </location>
</feature>
<dbReference type="GO" id="GO:0051301">
    <property type="term" value="P:cell division"/>
    <property type="evidence" value="ECO:0007669"/>
    <property type="project" value="UniProtKB-KW"/>
</dbReference>
<feature type="region of interest" description="Disordered" evidence="9">
    <location>
        <begin position="597"/>
        <end position="616"/>
    </location>
</feature>
<protein>
    <recommendedName>
        <fullName evidence="10">Shugoshin C-terminal domain-containing protein</fullName>
    </recommendedName>
</protein>
<evidence type="ECO:0000256" key="7">
    <source>
        <dbReference type="ARBA" id="ARBA00023306"/>
    </source>
</evidence>
<comment type="subcellular location">
    <subcellularLocation>
        <location evidence="1">Chromosome</location>
        <location evidence="1">Centromere</location>
    </subcellularLocation>
</comment>
<dbReference type="Proteomes" id="UP000001646">
    <property type="component" value="Chromosome 4"/>
</dbReference>
<feature type="compositionally biased region" description="Basic residues" evidence="9">
    <location>
        <begin position="597"/>
        <end position="607"/>
    </location>
</feature>
<evidence type="ECO:0000256" key="9">
    <source>
        <dbReference type="SAM" id="MobiDB-lite"/>
    </source>
</evidence>
<feature type="compositionally biased region" description="Polar residues" evidence="9">
    <location>
        <begin position="197"/>
        <end position="210"/>
    </location>
</feature>
<keyword evidence="12" id="KW-1185">Reference proteome</keyword>
<keyword evidence="5" id="KW-0159">Chromosome partition</keyword>
<feature type="region of interest" description="Disordered" evidence="9">
    <location>
        <begin position="368"/>
        <end position="397"/>
    </location>
</feature>
<evidence type="ECO:0000256" key="3">
    <source>
        <dbReference type="ARBA" id="ARBA00022454"/>
    </source>
</evidence>
<dbReference type="GO" id="GO:0000776">
    <property type="term" value="C:kinetochore"/>
    <property type="evidence" value="ECO:0000318"/>
    <property type="project" value="GO_Central"/>
</dbReference>
<evidence type="ECO:0000256" key="4">
    <source>
        <dbReference type="ARBA" id="ARBA00022618"/>
    </source>
</evidence>
<reference evidence="11 12" key="1">
    <citation type="submission" date="2009-12" db="EMBL/GenBank/DDBJ databases">
        <title>The Genome Sequence of Anolis carolinensis (Green Anole Lizard).</title>
        <authorList>
            <consortium name="The Genome Sequencing Platform"/>
            <person name="Di Palma F."/>
            <person name="Alfoldi J."/>
            <person name="Heiman D."/>
            <person name="Young S."/>
            <person name="Grabherr M."/>
            <person name="Johnson J."/>
            <person name="Lander E.S."/>
            <person name="Lindblad-Toh K."/>
        </authorList>
    </citation>
    <scope>NUCLEOTIDE SEQUENCE [LARGE SCALE GENOMIC DNA]</scope>
    <source>
        <strain evidence="11 12">JBL SC #1</strain>
    </source>
</reference>
<organism evidence="11 12">
    <name type="scientific">Anolis carolinensis</name>
    <name type="common">Green anole</name>
    <name type="synonym">American chameleon</name>
    <dbReference type="NCBI Taxonomy" id="28377"/>
    <lineage>
        <taxon>Eukaryota</taxon>
        <taxon>Metazoa</taxon>
        <taxon>Chordata</taxon>
        <taxon>Craniata</taxon>
        <taxon>Vertebrata</taxon>
        <taxon>Euteleostomi</taxon>
        <taxon>Lepidosauria</taxon>
        <taxon>Squamata</taxon>
        <taxon>Bifurcata</taxon>
        <taxon>Unidentata</taxon>
        <taxon>Episquamata</taxon>
        <taxon>Toxicofera</taxon>
        <taxon>Iguania</taxon>
        <taxon>Dactyloidae</taxon>
        <taxon>Anolis</taxon>
    </lineage>
</organism>
<dbReference type="AlphaFoldDB" id="R4GAY1"/>
<dbReference type="InterPro" id="IPR011515">
    <property type="entry name" value="Shugoshin_C"/>
</dbReference>
<feature type="region of interest" description="Disordered" evidence="9">
    <location>
        <begin position="884"/>
        <end position="970"/>
    </location>
</feature>
<feature type="compositionally biased region" description="Low complexity" evidence="9">
    <location>
        <begin position="369"/>
        <end position="378"/>
    </location>
</feature>
<feature type="compositionally biased region" description="Polar residues" evidence="9">
    <location>
        <begin position="884"/>
        <end position="894"/>
    </location>
</feature>
<keyword evidence="3" id="KW-0158">Chromosome</keyword>
<keyword evidence="6" id="KW-0175">Coiled coil</keyword>
<accession>R4GAY1</accession>
<feature type="compositionally biased region" description="Polar residues" evidence="9">
    <location>
        <begin position="772"/>
        <end position="783"/>
    </location>
</feature>
<feature type="region of interest" description="Disordered" evidence="9">
    <location>
        <begin position="758"/>
        <end position="784"/>
    </location>
</feature>
<evidence type="ECO:0000256" key="5">
    <source>
        <dbReference type="ARBA" id="ARBA00022829"/>
    </source>
</evidence>
<keyword evidence="4" id="KW-0132">Cell division</keyword>
<dbReference type="InterPro" id="IPR038889">
    <property type="entry name" value="Shugoshin1/2"/>
</dbReference>
<keyword evidence="8" id="KW-0137">Centromere</keyword>
<evidence type="ECO:0000256" key="6">
    <source>
        <dbReference type="ARBA" id="ARBA00023054"/>
    </source>
</evidence>
<dbReference type="Pfam" id="PF07557">
    <property type="entry name" value="Shugoshin_C"/>
    <property type="match status" value="1"/>
</dbReference>
<dbReference type="Ensembl" id="ENSACAT00000029862.2">
    <property type="protein sequence ID" value="ENSACAP00000022445.1"/>
    <property type="gene ID" value="ENSACAG00000029434.2"/>
</dbReference>
<dbReference type="InParanoid" id="R4GAY1"/>
<feature type="compositionally biased region" description="Basic residues" evidence="9">
    <location>
        <begin position="942"/>
        <end position="957"/>
    </location>
</feature>
<comment type="similarity">
    <text evidence="2">Belongs to the shugoshin family.</text>
</comment>
<evidence type="ECO:0000256" key="1">
    <source>
        <dbReference type="ARBA" id="ARBA00004584"/>
    </source>
</evidence>